<dbReference type="Pfam" id="PF07768">
    <property type="entry name" value="PVL_ORF50"/>
    <property type="match status" value="1"/>
</dbReference>
<gene>
    <name evidence="2" type="ORF">JMUB590_1772</name>
</gene>
<proteinExistence type="predicted"/>
<reference evidence="2 3" key="1">
    <citation type="submission" date="2018-05" db="EMBL/GenBank/DDBJ databases">
        <title>Complete genome sequencing of three human clinical isolates of Staphylococcus caprae reveals virulence factors similar to those of S. epidermidis and S. capitis.</title>
        <authorList>
            <person name="Watanabe S."/>
            <person name="Cui L."/>
        </authorList>
    </citation>
    <scope>NUCLEOTIDE SEQUENCE [LARGE SCALE GENOMIC DNA]</scope>
    <source>
        <strain evidence="2 3">JMUB590</strain>
    </source>
</reference>
<protein>
    <recommendedName>
        <fullName evidence="4">Phage protein</fullName>
    </recommendedName>
</protein>
<organism evidence="2 3">
    <name type="scientific">Staphylococcus caprae</name>
    <dbReference type="NCBI Taxonomy" id="29380"/>
    <lineage>
        <taxon>Bacteria</taxon>
        <taxon>Bacillati</taxon>
        <taxon>Bacillota</taxon>
        <taxon>Bacilli</taxon>
        <taxon>Bacillales</taxon>
        <taxon>Staphylococcaceae</taxon>
        <taxon>Staphylococcus</taxon>
    </lineage>
</organism>
<evidence type="ECO:0008006" key="4">
    <source>
        <dbReference type="Google" id="ProtNLM"/>
    </source>
</evidence>
<dbReference type="RefSeq" id="WP_049388114.1">
    <property type="nucleotide sequence ID" value="NZ_AP018586.1"/>
</dbReference>
<dbReference type="Proteomes" id="UP000274772">
    <property type="component" value="Chromosome"/>
</dbReference>
<keyword evidence="3" id="KW-1185">Reference proteome</keyword>
<sequence>MKNIRVGKQTFVMTEKDEKKMEENFIDIYVVRQRIKKGWDYNEAIEAPAGMRRKEWDKLKRMERLNEMEEAESLKERIQRRRMEELRRKKPHLFTVPQKHGRGKWCSHLMENDIFPKKVAR</sequence>
<name>A0ABN5WCL4_9STAP</name>
<accession>A0ABN5WCL4</accession>
<dbReference type="InterPro" id="IPR011688">
    <property type="entry name" value="PVL_Orf50"/>
</dbReference>
<dbReference type="GeneID" id="58051519"/>
<keyword evidence="1" id="KW-0175">Coiled coil</keyword>
<dbReference type="EMBL" id="AP018586">
    <property type="protein sequence ID" value="BBD92829.1"/>
    <property type="molecule type" value="Genomic_DNA"/>
</dbReference>
<feature type="coiled-coil region" evidence="1">
    <location>
        <begin position="61"/>
        <end position="88"/>
    </location>
</feature>
<evidence type="ECO:0000313" key="3">
    <source>
        <dbReference type="Proteomes" id="UP000274772"/>
    </source>
</evidence>
<evidence type="ECO:0000256" key="1">
    <source>
        <dbReference type="SAM" id="Coils"/>
    </source>
</evidence>
<evidence type="ECO:0000313" key="2">
    <source>
        <dbReference type="EMBL" id="BBD92829.1"/>
    </source>
</evidence>